<dbReference type="GeneID" id="116283202"/>
<name>A0ABM5EHB3_VICPA</name>
<feature type="compositionally biased region" description="Low complexity" evidence="1">
    <location>
        <begin position="50"/>
        <end position="60"/>
    </location>
</feature>
<organism evidence="2 3">
    <name type="scientific">Vicugna pacos</name>
    <name type="common">Alpaca</name>
    <name type="synonym">Lama pacos</name>
    <dbReference type="NCBI Taxonomy" id="30538"/>
    <lineage>
        <taxon>Eukaryota</taxon>
        <taxon>Metazoa</taxon>
        <taxon>Chordata</taxon>
        <taxon>Craniata</taxon>
        <taxon>Vertebrata</taxon>
        <taxon>Euteleostomi</taxon>
        <taxon>Mammalia</taxon>
        <taxon>Eutheria</taxon>
        <taxon>Laurasiatheria</taxon>
        <taxon>Artiodactyla</taxon>
        <taxon>Tylopoda</taxon>
        <taxon>Camelidae</taxon>
        <taxon>Vicugna</taxon>
    </lineage>
</organism>
<feature type="compositionally biased region" description="Low complexity" evidence="1">
    <location>
        <begin position="1"/>
        <end position="21"/>
    </location>
</feature>
<proteinExistence type="predicted"/>
<evidence type="ECO:0000256" key="1">
    <source>
        <dbReference type="SAM" id="MobiDB-lite"/>
    </source>
</evidence>
<feature type="region of interest" description="Disordered" evidence="1">
    <location>
        <begin position="1"/>
        <end position="61"/>
    </location>
</feature>
<protein>
    <submittedName>
        <fullName evidence="3">Uncharacterized protein</fullName>
    </submittedName>
</protein>
<keyword evidence="2" id="KW-1185">Reference proteome</keyword>
<evidence type="ECO:0000313" key="3">
    <source>
        <dbReference type="RefSeq" id="XP_072832541.1"/>
    </source>
</evidence>
<reference evidence="3" key="1">
    <citation type="submission" date="2025-08" db="UniProtKB">
        <authorList>
            <consortium name="RefSeq"/>
        </authorList>
    </citation>
    <scope>IDENTIFICATION</scope>
</reference>
<evidence type="ECO:0000313" key="2">
    <source>
        <dbReference type="Proteomes" id="UP001652581"/>
    </source>
</evidence>
<dbReference type="RefSeq" id="XP_072832541.1">
    <property type="nucleotide sequence ID" value="XM_072976440.1"/>
</dbReference>
<sequence>MVLRGAAAAARPASSRHFAPSGEAEGVGTTPTAPPRLAPFAKPLGGAGRPAGRTPGLGPPVVVKRRWVGRREREPAAGEAKMVAATPPVTHVDLTAPKAFLRILAEKKVFPSGPRQKTWTSLFVMPSKPEKFTTKPARGLWDSSGSQDGPSGLSCRIARPSGPERSTHQH</sequence>
<feature type="region of interest" description="Disordered" evidence="1">
    <location>
        <begin position="129"/>
        <end position="170"/>
    </location>
</feature>
<accession>A0ABM5EHB3</accession>
<dbReference type="Proteomes" id="UP001652581">
    <property type="component" value="Chromosome 14"/>
</dbReference>
<gene>
    <name evidence="3" type="primary">LOC116283202</name>
</gene>